<accession>A0AAE7XG45</accession>
<name>A0AAE7XG45_9CAUD</name>
<gene>
    <name evidence="2" type="primary">15</name>
    <name evidence="2" type="ORF">SEA_CHISANAKITSUNE_15</name>
</gene>
<evidence type="ECO:0000256" key="1">
    <source>
        <dbReference type="SAM" id="MobiDB-lite"/>
    </source>
</evidence>
<reference evidence="2 3" key="1">
    <citation type="submission" date="2021-08" db="EMBL/GenBank/DDBJ databases">
        <authorList>
            <person name="Abebe M.A."/>
            <person name="Anderson J.Z."/>
            <person name="Burris R."/>
            <person name="Durrani M."/>
            <person name="Fetterly M.N."/>
            <person name="Fowler R.A."/>
            <person name="Friedman A."/>
            <person name="Khuong T.M."/>
            <person name="Konnor C.A."/>
            <person name="Madden B.G."/>
            <person name="Makula M.N."/>
            <person name="McTigue K."/>
            <person name="Morgan A.R."/>
            <person name="Qureshi S.I."/>
            <person name="Rainey M."/>
            <person name="Scherer A.E."/>
            <person name="Singer L."/>
            <person name="Thakar S.M."/>
            <person name="Truong P."/>
            <person name="Zaeean M.H."/>
            <person name="Balish M.F."/>
            <person name="Garlena R.A."/>
            <person name="Russell D.A."/>
            <person name="Jacobs-Sera D."/>
            <person name="Hatfull G.F."/>
        </authorList>
    </citation>
    <scope>NUCLEOTIDE SEQUENCE [LARGE SCALE GENOMIC DNA]</scope>
</reference>
<dbReference type="Proteomes" id="UP000827561">
    <property type="component" value="Segment"/>
</dbReference>
<feature type="region of interest" description="Disordered" evidence="1">
    <location>
        <begin position="1"/>
        <end position="25"/>
    </location>
</feature>
<protein>
    <submittedName>
        <fullName evidence="2">Uncharacterized protein</fullName>
    </submittedName>
</protein>
<evidence type="ECO:0000313" key="2">
    <source>
        <dbReference type="EMBL" id="QZE10891.1"/>
    </source>
</evidence>
<dbReference type="KEGG" id="vg:77952084"/>
<dbReference type="EMBL" id="MZ820089">
    <property type="protein sequence ID" value="QZE10891.1"/>
    <property type="molecule type" value="Genomic_DNA"/>
</dbReference>
<evidence type="ECO:0000313" key="3">
    <source>
        <dbReference type="Proteomes" id="UP000827561"/>
    </source>
</evidence>
<dbReference type="GeneID" id="77952084"/>
<keyword evidence="3" id="KW-1185">Reference proteome</keyword>
<sequence length="55" mass="5564">MRWGMGGYAGPRVKREELKPPPSSACAPVAPTATGGVGVPVVEARVVCPLCDGGK</sequence>
<organism evidence="2 3">
    <name type="scientific">Gordonia phage ChisanaKitsune</name>
    <dbReference type="NCBI Taxonomy" id="2871538"/>
    <lineage>
        <taxon>Viruses</taxon>
        <taxon>Duplodnaviria</taxon>
        <taxon>Heunggongvirae</taxon>
        <taxon>Uroviricota</taxon>
        <taxon>Caudoviricetes</taxon>
        <taxon>Chidieberevirus</taxon>
        <taxon>Chidieberevirus chisanakitsune</taxon>
    </lineage>
</organism>
<dbReference type="RefSeq" id="YP_010675662.1">
    <property type="nucleotide sequence ID" value="NC_071006.1"/>
</dbReference>
<proteinExistence type="predicted"/>